<sequence length="108" mass="12262">MSMVQDAASPVAKLIKCQGPHSIPETNNSSGTTSRHEMEEVETISRIHLSTNRGLCVLSRVIRWVFTKGEATFNQGKRPHTENRRKSRKRVRLQDDIGSPLMSPWEFS</sequence>
<proteinExistence type="predicted"/>
<evidence type="ECO:0000256" key="1">
    <source>
        <dbReference type="SAM" id="MobiDB-lite"/>
    </source>
</evidence>
<accession>A0A2P6MUQ3</accession>
<evidence type="ECO:0000313" key="2">
    <source>
        <dbReference type="EMBL" id="PRP75451.1"/>
    </source>
</evidence>
<name>A0A2P6MUQ3_9EUKA</name>
<protein>
    <submittedName>
        <fullName evidence="2">Uncharacterized protein</fullName>
    </submittedName>
</protein>
<feature type="region of interest" description="Disordered" evidence="1">
    <location>
        <begin position="72"/>
        <end position="108"/>
    </location>
</feature>
<dbReference type="EMBL" id="MDYQ01000384">
    <property type="protein sequence ID" value="PRP75451.1"/>
    <property type="molecule type" value="Genomic_DNA"/>
</dbReference>
<organism evidence="2 3">
    <name type="scientific">Planoprotostelium fungivorum</name>
    <dbReference type="NCBI Taxonomy" id="1890364"/>
    <lineage>
        <taxon>Eukaryota</taxon>
        <taxon>Amoebozoa</taxon>
        <taxon>Evosea</taxon>
        <taxon>Variosea</taxon>
        <taxon>Cavosteliida</taxon>
        <taxon>Cavosteliaceae</taxon>
        <taxon>Planoprotostelium</taxon>
    </lineage>
</organism>
<feature type="region of interest" description="Disordered" evidence="1">
    <location>
        <begin position="15"/>
        <end position="40"/>
    </location>
</feature>
<keyword evidence="3" id="KW-1185">Reference proteome</keyword>
<comment type="caution">
    <text evidence="2">The sequence shown here is derived from an EMBL/GenBank/DDBJ whole genome shotgun (WGS) entry which is preliminary data.</text>
</comment>
<reference evidence="2 3" key="1">
    <citation type="journal article" date="2018" name="Genome Biol. Evol.">
        <title>Multiple Roots of Fruiting Body Formation in Amoebozoa.</title>
        <authorList>
            <person name="Hillmann F."/>
            <person name="Forbes G."/>
            <person name="Novohradska S."/>
            <person name="Ferling I."/>
            <person name="Riege K."/>
            <person name="Groth M."/>
            <person name="Westermann M."/>
            <person name="Marz M."/>
            <person name="Spaller T."/>
            <person name="Winckler T."/>
            <person name="Schaap P."/>
            <person name="Glockner G."/>
        </authorList>
    </citation>
    <scope>NUCLEOTIDE SEQUENCE [LARGE SCALE GENOMIC DNA]</scope>
    <source>
        <strain evidence="2 3">Jena</strain>
    </source>
</reference>
<evidence type="ECO:0000313" key="3">
    <source>
        <dbReference type="Proteomes" id="UP000241769"/>
    </source>
</evidence>
<gene>
    <name evidence="2" type="ORF">PROFUN_15736</name>
</gene>
<dbReference type="AlphaFoldDB" id="A0A2P6MUQ3"/>
<dbReference type="InParanoid" id="A0A2P6MUQ3"/>
<feature type="compositionally biased region" description="Polar residues" evidence="1">
    <location>
        <begin position="24"/>
        <end position="33"/>
    </location>
</feature>
<dbReference type="Proteomes" id="UP000241769">
    <property type="component" value="Unassembled WGS sequence"/>
</dbReference>